<comment type="caution">
    <text evidence="1">The sequence shown here is derived from an EMBL/GenBank/DDBJ whole genome shotgun (WGS) entry which is preliminary data.</text>
</comment>
<dbReference type="AlphaFoldDB" id="A0A835C7C0"/>
<name>A0A835C7C0_9FABA</name>
<proteinExistence type="predicted"/>
<accession>A0A835C7C0</accession>
<reference evidence="1" key="1">
    <citation type="submission" date="2020-09" db="EMBL/GenBank/DDBJ databases">
        <title>Genome-Enabled Discovery of Anthraquinone Biosynthesis in Senna tora.</title>
        <authorList>
            <person name="Kang S.-H."/>
            <person name="Pandey R.P."/>
            <person name="Lee C.-M."/>
            <person name="Sim J.-S."/>
            <person name="Jeong J.-T."/>
            <person name="Choi B.-S."/>
            <person name="Jung M."/>
            <person name="Ginzburg D."/>
            <person name="Zhao K."/>
            <person name="Won S.Y."/>
            <person name="Oh T.-J."/>
            <person name="Yu Y."/>
            <person name="Kim N.-H."/>
            <person name="Lee O.R."/>
            <person name="Lee T.-H."/>
            <person name="Bashyal P."/>
            <person name="Kim T.-S."/>
            <person name="Lee W.-H."/>
            <person name="Kawkins C."/>
            <person name="Kim C.-K."/>
            <person name="Kim J.S."/>
            <person name="Ahn B.O."/>
            <person name="Rhee S.Y."/>
            <person name="Sohng J.K."/>
        </authorList>
    </citation>
    <scope>NUCLEOTIDE SEQUENCE</scope>
    <source>
        <tissue evidence="1">Leaf</tissue>
    </source>
</reference>
<dbReference type="EMBL" id="JAAIUW010000004">
    <property type="protein sequence ID" value="KAF7834134.1"/>
    <property type="molecule type" value="Genomic_DNA"/>
</dbReference>
<gene>
    <name evidence="1" type="ORF">G2W53_008993</name>
</gene>
<keyword evidence="2" id="KW-1185">Reference proteome</keyword>
<protein>
    <submittedName>
        <fullName evidence="1">Uncharacterized protein</fullName>
    </submittedName>
</protein>
<sequence length="63" mass="6928">MDDKDMLSRKQQEVESKQMNNEIVMAAAEEPSVVVFTCVTRAGSMTSMLEAPLVGVMTHALKL</sequence>
<dbReference type="Proteomes" id="UP000634136">
    <property type="component" value="Unassembled WGS sequence"/>
</dbReference>
<organism evidence="1 2">
    <name type="scientific">Senna tora</name>
    <dbReference type="NCBI Taxonomy" id="362788"/>
    <lineage>
        <taxon>Eukaryota</taxon>
        <taxon>Viridiplantae</taxon>
        <taxon>Streptophyta</taxon>
        <taxon>Embryophyta</taxon>
        <taxon>Tracheophyta</taxon>
        <taxon>Spermatophyta</taxon>
        <taxon>Magnoliopsida</taxon>
        <taxon>eudicotyledons</taxon>
        <taxon>Gunneridae</taxon>
        <taxon>Pentapetalae</taxon>
        <taxon>rosids</taxon>
        <taxon>fabids</taxon>
        <taxon>Fabales</taxon>
        <taxon>Fabaceae</taxon>
        <taxon>Caesalpinioideae</taxon>
        <taxon>Cassia clade</taxon>
        <taxon>Senna</taxon>
    </lineage>
</organism>
<evidence type="ECO:0000313" key="1">
    <source>
        <dbReference type="EMBL" id="KAF7834134.1"/>
    </source>
</evidence>
<evidence type="ECO:0000313" key="2">
    <source>
        <dbReference type="Proteomes" id="UP000634136"/>
    </source>
</evidence>